<dbReference type="InterPro" id="IPR016166">
    <property type="entry name" value="FAD-bd_PCMH"/>
</dbReference>
<dbReference type="Pfam" id="PF13183">
    <property type="entry name" value="Fer4_8"/>
    <property type="match status" value="1"/>
</dbReference>
<evidence type="ECO:0000256" key="1">
    <source>
        <dbReference type="ARBA" id="ARBA00001974"/>
    </source>
</evidence>
<dbReference type="NCBIfam" id="NF008369">
    <property type="entry name" value="PRK11168.1"/>
    <property type="match status" value="1"/>
</dbReference>
<dbReference type="SUPFAM" id="SSF55103">
    <property type="entry name" value="FAD-linked oxidases, C-terminal domain"/>
    <property type="match status" value="1"/>
</dbReference>
<dbReference type="PANTHER" id="PTHR11748:SF119">
    <property type="entry name" value="D-2-HYDROXYGLUTARATE DEHYDROGENASE"/>
    <property type="match status" value="1"/>
</dbReference>
<dbReference type="SUPFAM" id="SSF56176">
    <property type="entry name" value="FAD-binding/transporter-associated domain-like"/>
    <property type="match status" value="1"/>
</dbReference>
<dbReference type="PROSITE" id="PS00198">
    <property type="entry name" value="4FE4S_FER_1"/>
    <property type="match status" value="1"/>
</dbReference>
<organism evidence="6">
    <name type="scientific">hydrothermal vent metagenome</name>
    <dbReference type="NCBI Taxonomy" id="652676"/>
    <lineage>
        <taxon>unclassified sequences</taxon>
        <taxon>metagenomes</taxon>
        <taxon>ecological metagenomes</taxon>
    </lineage>
</organism>
<dbReference type="SUPFAM" id="SSF46548">
    <property type="entry name" value="alpha-helical ferredoxin"/>
    <property type="match status" value="1"/>
</dbReference>
<dbReference type="InterPro" id="IPR016171">
    <property type="entry name" value="Vanillyl_alc_oxidase_C-sub2"/>
</dbReference>
<dbReference type="PANTHER" id="PTHR11748">
    <property type="entry name" value="D-LACTATE DEHYDROGENASE"/>
    <property type="match status" value="1"/>
</dbReference>
<dbReference type="Gene3D" id="1.10.1060.10">
    <property type="entry name" value="Alpha-helical ferredoxin"/>
    <property type="match status" value="1"/>
</dbReference>
<gene>
    <name evidence="6" type="ORF">MNBD_PLANCTO02-1564</name>
</gene>
<proteinExistence type="predicted"/>
<dbReference type="Pfam" id="PF02913">
    <property type="entry name" value="FAD-oxidase_C"/>
    <property type="match status" value="1"/>
</dbReference>
<dbReference type="InterPro" id="IPR017900">
    <property type="entry name" value="4Fe4S_Fe_S_CS"/>
</dbReference>
<dbReference type="GO" id="GO:0004458">
    <property type="term" value="F:D-lactate dehydrogenase (cytochrome) activity"/>
    <property type="evidence" value="ECO:0007669"/>
    <property type="project" value="TreeGrafter"/>
</dbReference>
<keyword evidence="2" id="KW-0285">Flavoprotein</keyword>
<dbReference type="AlphaFoldDB" id="A0A3B1D913"/>
<dbReference type="Gene3D" id="1.10.45.10">
    <property type="entry name" value="Vanillyl-alcohol Oxidase, Chain A, domain 4"/>
    <property type="match status" value="1"/>
</dbReference>
<comment type="cofactor">
    <cofactor evidence="1">
        <name>FAD</name>
        <dbReference type="ChEBI" id="CHEBI:57692"/>
    </cofactor>
</comment>
<dbReference type="Pfam" id="PF02754">
    <property type="entry name" value="CCG"/>
    <property type="match status" value="1"/>
</dbReference>
<dbReference type="EMBL" id="UOGL01000110">
    <property type="protein sequence ID" value="VAX37232.1"/>
    <property type="molecule type" value="Genomic_DNA"/>
</dbReference>
<protein>
    <submittedName>
        <fullName evidence="6">Fe-S protein, homolog of lactate dehydrogenase SO1521</fullName>
    </submittedName>
</protein>
<dbReference type="GO" id="GO:0008720">
    <property type="term" value="F:D-lactate dehydrogenase (NAD+) activity"/>
    <property type="evidence" value="ECO:0007669"/>
    <property type="project" value="TreeGrafter"/>
</dbReference>
<evidence type="ECO:0000256" key="2">
    <source>
        <dbReference type="ARBA" id="ARBA00022630"/>
    </source>
</evidence>
<evidence type="ECO:0000256" key="3">
    <source>
        <dbReference type="ARBA" id="ARBA00022827"/>
    </source>
</evidence>
<dbReference type="InterPro" id="IPR036318">
    <property type="entry name" value="FAD-bd_PCMH-like_sf"/>
</dbReference>
<dbReference type="InterPro" id="IPR009051">
    <property type="entry name" value="Helical_ferredxn"/>
</dbReference>
<dbReference type="Gene3D" id="3.30.465.10">
    <property type="match status" value="1"/>
</dbReference>
<dbReference type="InterPro" id="IPR017896">
    <property type="entry name" value="4Fe4S_Fe-S-bd"/>
</dbReference>
<dbReference type="PROSITE" id="PS51387">
    <property type="entry name" value="FAD_PCMH"/>
    <property type="match status" value="1"/>
</dbReference>
<dbReference type="InterPro" id="IPR016164">
    <property type="entry name" value="FAD-linked_Oxase-like_C"/>
</dbReference>
<sequence length="997" mass="110022">MDERQQRITEDLSSLLKGEIVCDPLTCAIYSTDASLYRIKPSGVAFPKDRDDVITLSRYSSETNLPLIARGAGTGLAGSALGDGLIVDFSRFMKKVEFVDETTVRVQPGIVRDQLNNILRKQGRYLPPDPSNSSLTTIGGMLGVNAAGSHSIHIGSMRDYVESLELVLPGGEVIEAGIESLDILAAPIATSEKSHPLLDALVGNEEEPHPKLKRTIISKLAKLLRDHRELIEKYQPGGIPNSCGYFLREVLSDQTLNLPRLLVGSEGTLGLFSAATLRTAPLPAHRGAVLLLFGKTEGAIIAAQKISELQPSACDMMGRRLLSLAREADLQFEKLISPAAESALLVEQVGSSEQEVKHRLKEIIQTVKETQQRFAIAMEAFSPTEVDFLWSLPGKIVSRLTQLKGETRPLPFVEDIAIPPAALQEFLISAQKVFQKHEVTTTFYAHVAAGQLHMRPFLPLPLEENGLRLEAIARDLYQLVFSVGGSISGEHGDGLSRTAFIRSQYGPLYRVFQQIKDIFDPHNLCNPGKIVNDDPHITRRHLRSASVKKEKEEPYETRLNWELPQLLATSSACNGCGECRTESVEERMCPFFRLDHSENSSPRAKANLLCSLLEGNVDARKFASAEMKQITDTCFNCKQCEIECPSHVNIPQMMIEAKAHLAATNGLRWSDWVLSRTDTVGAFGCTIPMIANWMIGHSTVRWVIEKVLGIAQQRKLPSFARRSFLRQIKSAQPEKTSSLGEKPVVLFVDHYANYHDPDLAMALMAILKHHEIETIVPQDQMASGMAMISVGDLDAARKLAETNVLAFAEYAREGHSILCIEPTAALCLKKEYPLLLDNPDVQLVADKVIEAGAFLEQLHLEGKLKTDFLPLSLNVGYHLPCHLKAESEESSLLKLVALIPDLQWTQIEKGCSGMAGSFGMTKENYQTSLQIGWGLISEMRSGRYSIGITECSSCKIQMEQGTTTPTLHPLKLLAIAYGLMPALEEKLKPTTNQLTIT</sequence>
<dbReference type="GO" id="GO:1903457">
    <property type="term" value="P:lactate catabolic process"/>
    <property type="evidence" value="ECO:0007669"/>
    <property type="project" value="TreeGrafter"/>
</dbReference>
<name>A0A3B1D913_9ZZZZ</name>
<dbReference type="InterPro" id="IPR004017">
    <property type="entry name" value="Cys_rich_dom"/>
</dbReference>
<dbReference type="Gene3D" id="3.30.70.2740">
    <property type="match status" value="1"/>
</dbReference>
<evidence type="ECO:0000256" key="4">
    <source>
        <dbReference type="ARBA" id="ARBA00023002"/>
    </source>
</evidence>
<dbReference type="InterPro" id="IPR016167">
    <property type="entry name" value="FAD-bd_PCMH_sub1"/>
</dbReference>
<evidence type="ECO:0000259" key="5">
    <source>
        <dbReference type="PROSITE" id="PS51387"/>
    </source>
</evidence>
<keyword evidence="4" id="KW-0560">Oxidoreductase</keyword>
<accession>A0A3B1D913</accession>
<dbReference type="InterPro" id="IPR006094">
    <property type="entry name" value="Oxid_FAD_bind_N"/>
</dbReference>
<dbReference type="Pfam" id="PF01565">
    <property type="entry name" value="FAD_binding_4"/>
    <property type="match status" value="1"/>
</dbReference>
<feature type="domain" description="FAD-binding PCMH-type" evidence="5">
    <location>
        <begin position="37"/>
        <end position="282"/>
    </location>
</feature>
<reference evidence="6" key="1">
    <citation type="submission" date="2018-06" db="EMBL/GenBank/DDBJ databases">
        <authorList>
            <person name="Zhirakovskaya E."/>
        </authorList>
    </citation>
    <scope>NUCLEOTIDE SEQUENCE</scope>
</reference>
<evidence type="ECO:0000313" key="6">
    <source>
        <dbReference type="EMBL" id="VAX37232.1"/>
    </source>
</evidence>
<dbReference type="GO" id="GO:0051536">
    <property type="term" value="F:iron-sulfur cluster binding"/>
    <property type="evidence" value="ECO:0007669"/>
    <property type="project" value="InterPro"/>
</dbReference>
<dbReference type="InterPro" id="IPR016169">
    <property type="entry name" value="FAD-bd_PCMH_sub2"/>
</dbReference>
<dbReference type="GO" id="GO:0071949">
    <property type="term" value="F:FAD binding"/>
    <property type="evidence" value="ECO:0007669"/>
    <property type="project" value="InterPro"/>
</dbReference>
<dbReference type="Gene3D" id="3.30.43.10">
    <property type="entry name" value="Uridine Diphospho-n-acetylenolpyruvylglucosamine Reductase, domain 2"/>
    <property type="match status" value="1"/>
</dbReference>
<dbReference type="InterPro" id="IPR004113">
    <property type="entry name" value="FAD-bd_oxidored_4_C"/>
</dbReference>
<keyword evidence="3" id="KW-0274">FAD</keyword>